<dbReference type="SMART" id="SM00422">
    <property type="entry name" value="HTH_MERR"/>
    <property type="match status" value="1"/>
</dbReference>
<evidence type="ECO:0000256" key="1">
    <source>
        <dbReference type="ARBA" id="ARBA00023125"/>
    </source>
</evidence>
<dbReference type="Gene3D" id="1.10.1660.10">
    <property type="match status" value="1"/>
</dbReference>
<evidence type="ECO:0000313" key="4">
    <source>
        <dbReference type="EMBL" id="MDR6939686.1"/>
    </source>
</evidence>
<dbReference type="NCBIfam" id="NF047375">
    <property type="entry name" value="HeatShock_HspR"/>
    <property type="match status" value="1"/>
</dbReference>
<keyword evidence="1" id="KW-0238">DNA-binding</keyword>
<dbReference type="PANTHER" id="PTHR30204">
    <property type="entry name" value="REDOX-CYCLING DRUG-SENSING TRANSCRIPTIONAL ACTIVATOR SOXR"/>
    <property type="match status" value="1"/>
</dbReference>
<dbReference type="EMBL" id="JAVDUJ010000001">
    <property type="protein sequence ID" value="MDR6939686.1"/>
    <property type="molecule type" value="Genomic_DNA"/>
</dbReference>
<sequence>MAKVSRSAPILTVSVAAELARMHPQTVRQYDRLGLVVAQRTRGGGRRYSLNDVDKLLQIQALSQEEGINLAGIARIVELENEVEKLRLRNAKLQRKIEKMQLVGEFMRSELERFTSREHRVFAASATGDVTVAQRFHQLRAALHEADLREEALAAESAGGMVLWNPRNITIFQR</sequence>
<name>A0ABU1T362_9ACTO</name>
<gene>
    <name evidence="4" type="ORF">J2S36_001229</name>
</gene>
<dbReference type="Proteomes" id="UP001266099">
    <property type="component" value="Unassembled WGS sequence"/>
</dbReference>
<organism evidence="4 5">
    <name type="scientific">Arcanobacterium hippocoleae</name>
    <dbReference type="NCBI Taxonomy" id="149017"/>
    <lineage>
        <taxon>Bacteria</taxon>
        <taxon>Bacillati</taxon>
        <taxon>Actinomycetota</taxon>
        <taxon>Actinomycetes</taxon>
        <taxon>Actinomycetales</taxon>
        <taxon>Actinomycetaceae</taxon>
        <taxon>Arcanobacterium</taxon>
    </lineage>
</organism>
<dbReference type="PANTHER" id="PTHR30204:SF58">
    <property type="entry name" value="HTH-TYPE TRANSCRIPTIONAL REGULATOR YFMP"/>
    <property type="match status" value="1"/>
</dbReference>
<comment type="caution">
    <text evidence="4">The sequence shown here is derived from an EMBL/GenBank/DDBJ whole genome shotgun (WGS) entry which is preliminary data.</text>
</comment>
<dbReference type="InterPro" id="IPR000551">
    <property type="entry name" value="MerR-type_HTH_dom"/>
</dbReference>
<dbReference type="InterPro" id="IPR047057">
    <property type="entry name" value="MerR_fam"/>
</dbReference>
<evidence type="ECO:0000259" key="3">
    <source>
        <dbReference type="PROSITE" id="PS50937"/>
    </source>
</evidence>
<evidence type="ECO:0000256" key="2">
    <source>
        <dbReference type="SAM" id="Coils"/>
    </source>
</evidence>
<proteinExistence type="predicted"/>
<evidence type="ECO:0000313" key="5">
    <source>
        <dbReference type="Proteomes" id="UP001266099"/>
    </source>
</evidence>
<dbReference type="PROSITE" id="PS50937">
    <property type="entry name" value="HTH_MERR_2"/>
    <property type="match status" value="1"/>
</dbReference>
<reference evidence="4 5" key="1">
    <citation type="submission" date="2023-07" db="EMBL/GenBank/DDBJ databases">
        <title>Sequencing the genomes of 1000 actinobacteria strains.</title>
        <authorList>
            <person name="Klenk H.-P."/>
        </authorList>
    </citation>
    <scope>NUCLEOTIDE SEQUENCE [LARGE SCALE GENOMIC DNA]</scope>
    <source>
        <strain evidence="4 5">DSM 15539</strain>
    </source>
</reference>
<feature type="coiled-coil region" evidence="2">
    <location>
        <begin position="76"/>
        <end position="103"/>
    </location>
</feature>
<protein>
    <submittedName>
        <fullName evidence="4">MerR family transcriptional regulator/heat shock protein HspR</fullName>
    </submittedName>
</protein>
<accession>A0ABU1T362</accession>
<dbReference type="SUPFAM" id="SSF46955">
    <property type="entry name" value="Putative DNA-binding domain"/>
    <property type="match status" value="1"/>
</dbReference>
<dbReference type="RefSeq" id="WP_309956555.1">
    <property type="nucleotide sequence ID" value="NZ_CP136414.1"/>
</dbReference>
<keyword evidence="5" id="KW-1185">Reference proteome</keyword>
<dbReference type="InterPro" id="IPR009061">
    <property type="entry name" value="DNA-bd_dom_put_sf"/>
</dbReference>
<dbReference type="Pfam" id="PF13411">
    <property type="entry name" value="MerR_1"/>
    <property type="match status" value="1"/>
</dbReference>
<feature type="domain" description="HTH merR-type" evidence="3">
    <location>
        <begin position="10"/>
        <end position="79"/>
    </location>
</feature>
<keyword evidence="2" id="KW-0175">Coiled coil</keyword>